<proteinExistence type="predicted"/>
<dbReference type="Proteomes" id="UP001416393">
    <property type="component" value="Unassembled WGS sequence"/>
</dbReference>
<name>A0ABV0A9F7_9FLAO</name>
<dbReference type="Gene3D" id="2.60.40.10">
    <property type="entry name" value="Immunoglobulins"/>
    <property type="match status" value="1"/>
</dbReference>
<dbReference type="InterPro" id="IPR003410">
    <property type="entry name" value="HYR_dom"/>
</dbReference>
<feature type="non-terminal residue" evidence="3">
    <location>
        <position position="1"/>
    </location>
</feature>
<dbReference type="InterPro" id="IPR013783">
    <property type="entry name" value="Ig-like_fold"/>
</dbReference>
<evidence type="ECO:0000313" key="3">
    <source>
        <dbReference type="EMBL" id="MEN3322094.1"/>
    </source>
</evidence>
<evidence type="ECO:0000313" key="4">
    <source>
        <dbReference type="Proteomes" id="UP001416393"/>
    </source>
</evidence>
<dbReference type="InterPro" id="IPR057078">
    <property type="entry name" value="HYR-4C"/>
</dbReference>
<organism evidence="3 4">
    <name type="scientific">Mariniflexile soesokkakense</name>
    <dbReference type="NCBI Taxonomy" id="1343160"/>
    <lineage>
        <taxon>Bacteria</taxon>
        <taxon>Pseudomonadati</taxon>
        <taxon>Bacteroidota</taxon>
        <taxon>Flavobacteriia</taxon>
        <taxon>Flavobacteriales</taxon>
        <taxon>Flavobacteriaceae</taxon>
        <taxon>Mariniflexile</taxon>
    </lineage>
</organism>
<dbReference type="Pfam" id="PF23237">
    <property type="entry name" value="HYR_4C"/>
    <property type="match status" value="1"/>
</dbReference>
<dbReference type="RefSeq" id="WP_346239635.1">
    <property type="nucleotide sequence ID" value="NZ_JAZHYP010000001.1"/>
</dbReference>
<dbReference type="PANTHER" id="PTHR24273">
    <property type="entry name" value="FI04643P-RELATED"/>
    <property type="match status" value="1"/>
</dbReference>
<dbReference type="NCBIfam" id="TIGR04131">
    <property type="entry name" value="Bac_Flav_CTERM"/>
    <property type="match status" value="1"/>
</dbReference>
<sequence>GATFPIGTTTNTFVVTDASGNTATCSFDVTITDNELPIITCPTDINQTADSGICGASISIINPTATDNCSTVFTFVGVRSDNLALTDIYPVGVTTITWTATDEANNTSTPCTQVITITDNQPPVFVELLPIDATVECDQVPTAEILTATDNCNSANVDFEEITTAGSCDSNYILTRTWIATDTSENTTTHVQIITVQDTTAPVLSLPANVSAECSDDLSPIAFGTATATDNCDPSPVVTYNDVITSGACSGTYTITRTWTATDVCGNISTADQIISTSDTTAPEFVENTLPGDITVECSSIPAAETLTATDNCGTATVTVNDVRTNGDCANNYIITRTWTATDECGLTKTHIQTITVQDTTPPTFVETTLPPTNLVVECDAVPTAVTLTATDICGSATVSVNDVRTNGNCPNNYTLTRTWTATDECGNTTKHTQIIIVKDTKAPKFVEALPSNITVECDAVPTAQTITATDNCGTATVTVKDVITNGDCPNNYIIARTWTATDECGLTTIHTQIITVQDTKAPVPTTTFDNILNVSCTNIPDVPALTFTDNCSSASNIIVVFNETSTFADNVYNDYEIVRTWTVRDECSNEAIYKQTLNVALDEIITDIVAQDRCFDDGIVNLNDLIPSTLNTNGTWEMLEGNPVATLTGNIFNPTTLELAADFLPDDGGMDYIFRYTTTDNGCISITDLTMNINADCVVLPCGENDVEISKAVTPNGDAYNEFFEISGIELCGFRYDVKIFNRWGALIYESNDYQNDWNGTASRKSVGAASKVPNGTYYYIVTLKDSGLAPFTGPVYLGTK</sequence>
<dbReference type="Pfam" id="PF02494">
    <property type="entry name" value="HYR"/>
    <property type="match status" value="2"/>
</dbReference>
<accession>A0ABV0A9F7</accession>
<evidence type="ECO:0000256" key="1">
    <source>
        <dbReference type="ARBA" id="ARBA00022737"/>
    </source>
</evidence>
<protein>
    <submittedName>
        <fullName evidence="3">Gliding motility-associated C-terminal domain-containing protein</fullName>
    </submittedName>
</protein>
<dbReference type="PANTHER" id="PTHR24273:SF32">
    <property type="entry name" value="HYALIN"/>
    <property type="match status" value="1"/>
</dbReference>
<comment type="caution">
    <text evidence="3">The sequence shown here is derived from an EMBL/GenBank/DDBJ whole genome shotgun (WGS) entry which is preliminary data.</text>
</comment>
<dbReference type="PROSITE" id="PS50825">
    <property type="entry name" value="HYR"/>
    <property type="match status" value="1"/>
</dbReference>
<evidence type="ECO:0000259" key="2">
    <source>
        <dbReference type="PROSITE" id="PS50825"/>
    </source>
</evidence>
<dbReference type="Pfam" id="PF13585">
    <property type="entry name" value="CHU_C"/>
    <property type="match status" value="1"/>
</dbReference>
<dbReference type="InterPro" id="IPR026341">
    <property type="entry name" value="T9SS_type_B"/>
</dbReference>
<dbReference type="EMBL" id="JAZHYP010000001">
    <property type="protein sequence ID" value="MEN3322094.1"/>
    <property type="molecule type" value="Genomic_DNA"/>
</dbReference>
<feature type="domain" description="HYR" evidence="2">
    <location>
        <begin position="32"/>
        <end position="119"/>
    </location>
</feature>
<keyword evidence="4" id="KW-1185">Reference proteome</keyword>
<keyword evidence="1" id="KW-0677">Repeat</keyword>
<reference evidence="3 4" key="1">
    <citation type="submission" date="2024-01" db="EMBL/GenBank/DDBJ databases">
        <title>Mariniflexile litorale sp. nov., isolated from the shallow sediments of the Sea of Japan.</title>
        <authorList>
            <person name="Romanenko L."/>
            <person name="Bystritskaya E."/>
            <person name="Isaeva M."/>
        </authorList>
    </citation>
    <scope>NUCLEOTIDE SEQUENCE [LARGE SCALE GENOMIC DNA]</scope>
    <source>
        <strain evidence="3 4">KCTC 32427</strain>
    </source>
</reference>
<gene>
    <name evidence="3" type="ORF">VP395_00005</name>
</gene>